<dbReference type="GO" id="GO:0006952">
    <property type="term" value="P:defense response"/>
    <property type="evidence" value="ECO:0007669"/>
    <property type="project" value="UniProtKB-KW"/>
</dbReference>
<sequence>MYDCPRLESFLEWGSFSRLSHISISNCEKLFSVRVQWKLERFTYLEKLSLSFCNVGVDSFPEEDLLPTTLTSLYIYNCPNLKALNGKSLQQLSSLETLHFHDCKELQYLPEEGLPTSVRHLTIDDCPLLTERCQRESGEDWPKIAHISRIEIDGEHMHSRN</sequence>
<organism evidence="2 3">
    <name type="scientific">Trema orientale</name>
    <name type="common">Charcoal tree</name>
    <name type="synonym">Celtis orientalis</name>
    <dbReference type="NCBI Taxonomy" id="63057"/>
    <lineage>
        <taxon>Eukaryota</taxon>
        <taxon>Viridiplantae</taxon>
        <taxon>Streptophyta</taxon>
        <taxon>Embryophyta</taxon>
        <taxon>Tracheophyta</taxon>
        <taxon>Spermatophyta</taxon>
        <taxon>Magnoliopsida</taxon>
        <taxon>eudicotyledons</taxon>
        <taxon>Gunneridae</taxon>
        <taxon>Pentapetalae</taxon>
        <taxon>rosids</taxon>
        <taxon>fabids</taxon>
        <taxon>Rosales</taxon>
        <taxon>Cannabaceae</taxon>
        <taxon>Trema</taxon>
    </lineage>
</organism>
<dbReference type="PANTHER" id="PTHR36766:SF45">
    <property type="entry name" value="NB-ARC DOMAIN-CONTAINING PROTEIN"/>
    <property type="match status" value="1"/>
</dbReference>
<gene>
    <name evidence="2" type="ORF">TorRG33x02_028300</name>
</gene>
<proteinExistence type="predicted"/>
<dbReference type="Proteomes" id="UP000237000">
    <property type="component" value="Unassembled WGS sequence"/>
</dbReference>
<keyword evidence="1" id="KW-0611">Plant defense</keyword>
<dbReference type="PANTHER" id="PTHR36766">
    <property type="entry name" value="PLANT BROAD-SPECTRUM MILDEW RESISTANCE PROTEIN RPW8"/>
    <property type="match status" value="1"/>
</dbReference>
<keyword evidence="3" id="KW-1185">Reference proteome</keyword>
<dbReference type="InterPro" id="IPR032675">
    <property type="entry name" value="LRR_dom_sf"/>
</dbReference>
<reference evidence="3" key="1">
    <citation type="submission" date="2016-06" db="EMBL/GenBank/DDBJ databases">
        <title>Parallel loss of symbiosis genes in relatives of nitrogen-fixing non-legume Parasponia.</title>
        <authorList>
            <person name="Van Velzen R."/>
            <person name="Holmer R."/>
            <person name="Bu F."/>
            <person name="Rutten L."/>
            <person name="Van Zeijl A."/>
            <person name="Liu W."/>
            <person name="Santuari L."/>
            <person name="Cao Q."/>
            <person name="Sharma T."/>
            <person name="Shen D."/>
            <person name="Roswanjaya Y."/>
            <person name="Wardhani T."/>
            <person name="Kalhor M.S."/>
            <person name="Jansen J."/>
            <person name="Van den Hoogen J."/>
            <person name="Gungor B."/>
            <person name="Hartog M."/>
            <person name="Hontelez J."/>
            <person name="Verver J."/>
            <person name="Yang W.-C."/>
            <person name="Schijlen E."/>
            <person name="Repin R."/>
            <person name="Schilthuizen M."/>
            <person name="Schranz E."/>
            <person name="Heidstra R."/>
            <person name="Miyata K."/>
            <person name="Fedorova E."/>
            <person name="Kohlen W."/>
            <person name="Bisseling T."/>
            <person name="Smit S."/>
            <person name="Geurts R."/>
        </authorList>
    </citation>
    <scope>NUCLEOTIDE SEQUENCE [LARGE SCALE GENOMIC DNA]</scope>
    <source>
        <strain evidence="3">cv. RG33-2</strain>
    </source>
</reference>
<name>A0A2P5FUQ0_TREOI</name>
<dbReference type="STRING" id="63057.A0A2P5FUQ0"/>
<dbReference type="InParanoid" id="A0A2P5FUQ0"/>
<dbReference type="OrthoDB" id="1725454at2759"/>
<dbReference type="Gene3D" id="3.80.10.10">
    <property type="entry name" value="Ribonuclease Inhibitor"/>
    <property type="match status" value="1"/>
</dbReference>
<comment type="caution">
    <text evidence="2">The sequence shown here is derived from an EMBL/GenBank/DDBJ whole genome shotgun (WGS) entry which is preliminary data.</text>
</comment>
<accession>A0A2P5FUQ0</accession>
<evidence type="ECO:0000313" key="3">
    <source>
        <dbReference type="Proteomes" id="UP000237000"/>
    </source>
</evidence>
<evidence type="ECO:0000313" key="2">
    <source>
        <dbReference type="EMBL" id="POO01523.1"/>
    </source>
</evidence>
<protein>
    <submittedName>
        <fullName evidence="2">LRR domain containing protein</fullName>
    </submittedName>
</protein>
<evidence type="ECO:0000256" key="1">
    <source>
        <dbReference type="ARBA" id="ARBA00022821"/>
    </source>
</evidence>
<dbReference type="SUPFAM" id="SSF52058">
    <property type="entry name" value="L domain-like"/>
    <property type="match status" value="1"/>
</dbReference>
<dbReference type="EMBL" id="JXTC01000008">
    <property type="protein sequence ID" value="POO01523.1"/>
    <property type="molecule type" value="Genomic_DNA"/>
</dbReference>
<dbReference type="AlphaFoldDB" id="A0A2P5FUQ0"/>